<dbReference type="Proteomes" id="UP001480082">
    <property type="component" value="Unassembled WGS sequence"/>
</dbReference>
<evidence type="ECO:0000313" key="2">
    <source>
        <dbReference type="Proteomes" id="UP001480082"/>
    </source>
</evidence>
<sequence>MKLPSLNAIRAFEAAARLRSFKEAADELRLTPSAVSRHIRLLEQALGLDLFERGFRQVALTPKATHYARRLSAAFREIENATEETGEQAIGRKARRASLSINATFMNLWLADRLPRFRDRHPNCELDISIHDDENRGGNPSADLLVLFTVETGDPSLLPLVSLVIFPVCSPAFLDKKNAPRKPADLASCRLLHENTTVWWEEWFEKEGLAGLDAKPGPIFHDPALAVREAVNGGGVALADNIMVEDLLASGQLVAPFTIRHAIPQSYCLRQKPGNRNSTSVRLFRDWLLSEIATHKQVMRLA</sequence>
<proteinExistence type="predicted"/>
<organism evidence="1 2">
    <name type="scientific">Mesorhizobium australicum</name>
    <dbReference type="NCBI Taxonomy" id="536018"/>
    <lineage>
        <taxon>Bacteria</taxon>
        <taxon>Pseudomonadati</taxon>
        <taxon>Pseudomonadota</taxon>
        <taxon>Alphaproteobacteria</taxon>
        <taxon>Hyphomicrobiales</taxon>
        <taxon>Phyllobacteriaceae</taxon>
        <taxon>Mesorhizobium</taxon>
    </lineage>
</organism>
<accession>A0ACC6T0A9</accession>
<gene>
    <name evidence="1" type="ORF">NKI81_15380</name>
</gene>
<dbReference type="EMBL" id="JAMYRI010000008">
    <property type="protein sequence ID" value="MER9285332.1"/>
    <property type="molecule type" value="Genomic_DNA"/>
</dbReference>
<keyword evidence="2" id="KW-1185">Reference proteome</keyword>
<comment type="caution">
    <text evidence="1">The sequence shown here is derived from an EMBL/GenBank/DDBJ whole genome shotgun (WGS) entry which is preliminary data.</text>
</comment>
<protein>
    <submittedName>
        <fullName evidence="1">LysR substrate-binding domain-containing protein</fullName>
    </submittedName>
</protein>
<reference evidence="1 2" key="1">
    <citation type="journal article" date="2024" name="Proc. Natl. Acad. Sci. U.S.A.">
        <title>The evolutionary genomics of adaptation to stress in wild rhizobium bacteria.</title>
        <authorList>
            <person name="Kehlet-Delgado H."/>
            <person name="Montoya A.P."/>
            <person name="Jensen K.T."/>
            <person name="Wendlandt C.E."/>
            <person name="Dexheimer C."/>
            <person name="Roberts M."/>
            <person name="Torres Martinez L."/>
            <person name="Friesen M.L."/>
            <person name="Griffitts J.S."/>
            <person name="Porter S.S."/>
        </authorList>
    </citation>
    <scope>NUCLEOTIDE SEQUENCE [LARGE SCALE GENOMIC DNA]</scope>
    <source>
        <strain evidence="1 2">M0468</strain>
    </source>
</reference>
<name>A0ACC6T0A9_9HYPH</name>
<evidence type="ECO:0000313" key="1">
    <source>
        <dbReference type="EMBL" id="MER9285332.1"/>
    </source>
</evidence>